<gene>
    <name evidence="6" type="primary">LOC113208743</name>
</gene>
<dbReference type="OrthoDB" id="9976048at2759"/>
<keyword evidence="5" id="KW-1185">Reference proteome</keyword>
<dbReference type="InterPro" id="IPR007356">
    <property type="entry name" value="tRNA_m1G_MeTrfase_euk"/>
</dbReference>
<dbReference type="GO" id="GO:0097745">
    <property type="term" value="P:mitochondrial tRNA 5'-end processing"/>
    <property type="evidence" value="ECO:0007669"/>
    <property type="project" value="TreeGrafter"/>
</dbReference>
<keyword evidence="3" id="KW-0949">S-adenosyl-L-methionine</keyword>
<proteinExistence type="predicted"/>
<dbReference type="Proteomes" id="UP000504606">
    <property type="component" value="Unplaced"/>
</dbReference>
<feature type="domain" description="SAM-dependent MTase TRM10-type" evidence="4">
    <location>
        <begin position="157"/>
        <end position="327"/>
    </location>
</feature>
<evidence type="ECO:0000256" key="1">
    <source>
        <dbReference type="ARBA" id="ARBA00022603"/>
    </source>
</evidence>
<dbReference type="KEGG" id="foc:113208743"/>
<dbReference type="GO" id="GO:0005654">
    <property type="term" value="C:nucleoplasm"/>
    <property type="evidence" value="ECO:0007669"/>
    <property type="project" value="TreeGrafter"/>
</dbReference>
<sequence>MWTRNIRMFSSFVKSHTLSDKRIKLVHNNKCGYPYAITEDQKLFITEGNPETNRKLQELLMFLYLKHERGDTLPKSITVLELTDLLNLSNTEVESKLQMYERRREKLFTNANVTKNLYVRPKSRVEKRTRGTGSIHDEPVRNSMFLPIIPRSQSLFYNINLGKGLSFGQQVVFDCSYDSYMSSAQLRETAKYLNSCVHINRKNRRPFGLNFCNVERNSQVMHHFKHENGGIEFLPINIYECSYLKLFHKEDIVYVSPHVSRELEYHPDDIYVIGALNRSEEKLALKKARLEGIRCARLPLNFRQLKRRNYVPSLWEMFERLLIEKNS</sequence>
<dbReference type="GeneID" id="113208743"/>
<dbReference type="PROSITE" id="PS51675">
    <property type="entry name" value="SAM_MT_TRM10"/>
    <property type="match status" value="1"/>
</dbReference>
<evidence type="ECO:0000313" key="6">
    <source>
        <dbReference type="RefSeq" id="XP_026281678.2"/>
    </source>
</evidence>
<keyword evidence="1 6" id="KW-0489">Methyltransferase</keyword>
<evidence type="ECO:0000259" key="4">
    <source>
        <dbReference type="PROSITE" id="PS51675"/>
    </source>
</evidence>
<dbReference type="InterPro" id="IPR038459">
    <property type="entry name" value="MT_TRM10-typ_sf"/>
</dbReference>
<dbReference type="AlphaFoldDB" id="A0A6J1SLP9"/>
<organism evidence="5 6">
    <name type="scientific">Frankliniella occidentalis</name>
    <name type="common">Western flower thrips</name>
    <name type="synonym">Euthrips occidentalis</name>
    <dbReference type="NCBI Taxonomy" id="133901"/>
    <lineage>
        <taxon>Eukaryota</taxon>
        <taxon>Metazoa</taxon>
        <taxon>Ecdysozoa</taxon>
        <taxon>Arthropoda</taxon>
        <taxon>Hexapoda</taxon>
        <taxon>Insecta</taxon>
        <taxon>Pterygota</taxon>
        <taxon>Neoptera</taxon>
        <taxon>Paraneoptera</taxon>
        <taxon>Thysanoptera</taxon>
        <taxon>Terebrantia</taxon>
        <taxon>Thripoidea</taxon>
        <taxon>Thripidae</taxon>
        <taxon>Frankliniella</taxon>
    </lineage>
</organism>
<reference evidence="6" key="1">
    <citation type="submission" date="2025-08" db="UniProtKB">
        <authorList>
            <consortium name="RefSeq"/>
        </authorList>
    </citation>
    <scope>IDENTIFICATION</scope>
    <source>
        <tissue evidence="6">Whole organism</tissue>
    </source>
</reference>
<dbReference type="InterPro" id="IPR028564">
    <property type="entry name" value="MT_TRM10-typ"/>
</dbReference>
<dbReference type="RefSeq" id="XP_026281678.2">
    <property type="nucleotide sequence ID" value="XM_026425893.2"/>
</dbReference>
<accession>A0A6J1SLP9</accession>
<protein>
    <submittedName>
        <fullName evidence="6">tRNA methyltransferase 10 homolog C</fullName>
    </submittedName>
</protein>
<dbReference type="GO" id="GO:0000049">
    <property type="term" value="F:tRNA binding"/>
    <property type="evidence" value="ECO:0007669"/>
    <property type="project" value="TreeGrafter"/>
</dbReference>
<evidence type="ECO:0000313" key="5">
    <source>
        <dbReference type="Proteomes" id="UP000504606"/>
    </source>
</evidence>
<dbReference type="PANTHER" id="PTHR13563">
    <property type="entry name" value="TRNA (GUANINE-9-) METHYLTRANSFERASE"/>
    <property type="match status" value="1"/>
</dbReference>
<dbReference type="GO" id="GO:0005739">
    <property type="term" value="C:mitochondrion"/>
    <property type="evidence" value="ECO:0007669"/>
    <property type="project" value="TreeGrafter"/>
</dbReference>
<dbReference type="GO" id="GO:0032259">
    <property type="term" value="P:methylation"/>
    <property type="evidence" value="ECO:0007669"/>
    <property type="project" value="UniProtKB-KW"/>
</dbReference>
<dbReference type="GO" id="GO:0008168">
    <property type="term" value="F:methyltransferase activity"/>
    <property type="evidence" value="ECO:0007669"/>
    <property type="project" value="UniProtKB-KW"/>
</dbReference>
<evidence type="ECO:0000256" key="3">
    <source>
        <dbReference type="ARBA" id="ARBA00022691"/>
    </source>
</evidence>
<keyword evidence="2" id="KW-0808">Transferase</keyword>
<dbReference type="Gene3D" id="3.40.1280.30">
    <property type="match status" value="1"/>
</dbReference>
<dbReference type="GO" id="GO:0070131">
    <property type="term" value="P:positive regulation of mitochondrial translation"/>
    <property type="evidence" value="ECO:0007669"/>
    <property type="project" value="TreeGrafter"/>
</dbReference>
<evidence type="ECO:0000256" key="2">
    <source>
        <dbReference type="ARBA" id="ARBA00022679"/>
    </source>
</evidence>
<dbReference type="PANTHER" id="PTHR13563:SF5">
    <property type="entry name" value="TRNA METHYLTRANSFERASE 10 HOMOLOG C"/>
    <property type="match status" value="1"/>
</dbReference>
<name>A0A6J1SLP9_FRAOC</name>